<evidence type="ECO:0000313" key="2">
    <source>
        <dbReference type="EMBL" id="OOF47912.1"/>
    </source>
</evidence>
<dbReference type="RefSeq" id="WP_244160225.1">
    <property type="nucleotide sequence ID" value="NZ_MLHL01000040.1"/>
</dbReference>
<feature type="transmembrane region" description="Helical" evidence="1">
    <location>
        <begin position="12"/>
        <end position="33"/>
    </location>
</feature>
<protein>
    <submittedName>
        <fullName evidence="2">Uncharacterized protein</fullName>
    </submittedName>
</protein>
<comment type="caution">
    <text evidence="2">The sequence shown here is derived from an EMBL/GenBank/DDBJ whole genome shotgun (WGS) entry which is preliminary data.</text>
</comment>
<dbReference type="AlphaFoldDB" id="A0A1V3IZK4"/>
<reference evidence="2 3" key="1">
    <citation type="submission" date="2016-10" db="EMBL/GenBank/DDBJ databases">
        <title>Rodentibacter gen. nov. and new species.</title>
        <authorList>
            <person name="Christensen H."/>
        </authorList>
    </citation>
    <scope>NUCLEOTIDE SEQUENCE [LARGE SCALE GENOMIC DNA]</scope>
    <source>
        <strain evidence="2 3">H1987082031</strain>
    </source>
</reference>
<keyword evidence="3" id="KW-1185">Reference proteome</keyword>
<proteinExistence type="predicted"/>
<dbReference type="EMBL" id="MLHL01000040">
    <property type="protein sequence ID" value="OOF47912.1"/>
    <property type="molecule type" value="Genomic_DNA"/>
</dbReference>
<gene>
    <name evidence="2" type="ORF">BKK52_07540</name>
</gene>
<keyword evidence="1" id="KW-1133">Transmembrane helix</keyword>
<organism evidence="2 3">
    <name type="scientific">Rodentibacter trehalosifermentans</name>
    <dbReference type="NCBI Taxonomy" id="1908263"/>
    <lineage>
        <taxon>Bacteria</taxon>
        <taxon>Pseudomonadati</taxon>
        <taxon>Pseudomonadota</taxon>
        <taxon>Gammaproteobacteria</taxon>
        <taxon>Pasteurellales</taxon>
        <taxon>Pasteurellaceae</taxon>
        <taxon>Rodentibacter</taxon>
    </lineage>
</organism>
<keyword evidence="1" id="KW-0812">Transmembrane</keyword>
<accession>A0A1V3IZK4</accession>
<evidence type="ECO:0000313" key="3">
    <source>
        <dbReference type="Proteomes" id="UP000189161"/>
    </source>
</evidence>
<keyword evidence="1" id="KW-0472">Membrane</keyword>
<name>A0A1V3IZK4_9PAST</name>
<dbReference type="Proteomes" id="UP000189161">
    <property type="component" value="Unassembled WGS sequence"/>
</dbReference>
<sequence length="173" mass="20039">MNNGYIFEWNPSVNYITLIIISLLLFLFSRGTLRSEPLGRNHAQVSDNTIINKMVPNGIIAMQWAFSDKKQQISFEYVEKEDGVKLIKSVFNSEMLIKKTDKNDYLENNKPHVVFALMESFGFNFLEYDNINNNDLLGKLRPYFHQGFVFKRFLAEYVGTASTVSNLFFNSPI</sequence>
<evidence type="ECO:0000256" key="1">
    <source>
        <dbReference type="SAM" id="Phobius"/>
    </source>
</evidence>